<dbReference type="InterPro" id="IPR029069">
    <property type="entry name" value="HotDog_dom_sf"/>
</dbReference>
<gene>
    <name evidence="3" type="ORF">GCM10009836_26110</name>
</gene>
<dbReference type="RefSeq" id="WP_344415918.1">
    <property type="nucleotide sequence ID" value="NZ_BAAAQK010000005.1"/>
</dbReference>
<protein>
    <submittedName>
        <fullName evidence="3">Dihydroxy-acid dehydratase</fullName>
    </submittedName>
</protein>
<dbReference type="InterPro" id="IPR050965">
    <property type="entry name" value="UPF0336/Enoyl-CoA_hydratase"/>
</dbReference>
<comment type="caution">
    <text evidence="3">The sequence shown here is derived from an EMBL/GenBank/DDBJ whole genome shotgun (WGS) entry which is preliminary data.</text>
</comment>
<dbReference type="Gene3D" id="3.10.129.10">
    <property type="entry name" value="Hotdog Thioesterase"/>
    <property type="match status" value="1"/>
</dbReference>
<keyword evidence="4" id="KW-1185">Reference proteome</keyword>
<dbReference type="Proteomes" id="UP001500449">
    <property type="component" value="Unassembled WGS sequence"/>
</dbReference>
<accession>A0ABN2MZD0</accession>
<dbReference type="EMBL" id="BAAAQK010000005">
    <property type="protein sequence ID" value="GAA1845351.1"/>
    <property type="molecule type" value="Genomic_DNA"/>
</dbReference>
<organism evidence="3 4">
    <name type="scientific">Pseudonocardia ailaonensis</name>
    <dbReference type="NCBI Taxonomy" id="367279"/>
    <lineage>
        <taxon>Bacteria</taxon>
        <taxon>Bacillati</taxon>
        <taxon>Actinomycetota</taxon>
        <taxon>Actinomycetes</taxon>
        <taxon>Pseudonocardiales</taxon>
        <taxon>Pseudonocardiaceae</taxon>
        <taxon>Pseudonocardia</taxon>
    </lineage>
</organism>
<reference evidence="3 4" key="1">
    <citation type="journal article" date="2019" name="Int. J. Syst. Evol. Microbiol.">
        <title>The Global Catalogue of Microorganisms (GCM) 10K type strain sequencing project: providing services to taxonomists for standard genome sequencing and annotation.</title>
        <authorList>
            <consortium name="The Broad Institute Genomics Platform"/>
            <consortium name="The Broad Institute Genome Sequencing Center for Infectious Disease"/>
            <person name="Wu L."/>
            <person name="Ma J."/>
        </authorList>
    </citation>
    <scope>NUCLEOTIDE SEQUENCE [LARGE SCALE GENOMIC DNA]</scope>
    <source>
        <strain evidence="3 4">JCM 16009</strain>
    </source>
</reference>
<dbReference type="PANTHER" id="PTHR43437:SF3">
    <property type="entry name" value="HYDROXYACYL-THIOESTER DEHYDRATASE TYPE 2, MITOCHONDRIAL"/>
    <property type="match status" value="1"/>
</dbReference>
<dbReference type="Pfam" id="PF01575">
    <property type="entry name" value="MaoC_dehydratas"/>
    <property type="match status" value="1"/>
</dbReference>
<dbReference type="InterPro" id="IPR002539">
    <property type="entry name" value="MaoC-like_dom"/>
</dbReference>
<evidence type="ECO:0000313" key="4">
    <source>
        <dbReference type="Proteomes" id="UP001500449"/>
    </source>
</evidence>
<dbReference type="SUPFAM" id="SSF54637">
    <property type="entry name" value="Thioesterase/thiol ester dehydrase-isomerase"/>
    <property type="match status" value="1"/>
</dbReference>
<proteinExistence type="inferred from homology"/>
<evidence type="ECO:0000313" key="3">
    <source>
        <dbReference type="EMBL" id="GAA1845351.1"/>
    </source>
</evidence>
<evidence type="ECO:0000259" key="2">
    <source>
        <dbReference type="Pfam" id="PF01575"/>
    </source>
</evidence>
<name>A0ABN2MZD0_9PSEU</name>
<sequence length="149" mass="16134">MTTTRGWQVGDTLTEFVDDPLTATDIVRYQGASGDFTSFHHDEAVARAAGYPSVFSVGMLQAGILGTYVAETFGPESVRRFGVRFDAQVWPGDVLTYRGRVVAAEDRSDGRAVDLELSVDRQNGTTHITGWATVLLLHGPGPEGRTHHG</sequence>
<dbReference type="PANTHER" id="PTHR43437">
    <property type="entry name" value="HYDROXYACYL-THIOESTER DEHYDRATASE TYPE 2, MITOCHONDRIAL-RELATED"/>
    <property type="match status" value="1"/>
</dbReference>
<comment type="similarity">
    <text evidence="1">Belongs to the enoyl-CoA hydratase/isomerase family.</text>
</comment>
<evidence type="ECO:0000256" key="1">
    <source>
        <dbReference type="ARBA" id="ARBA00005254"/>
    </source>
</evidence>
<feature type="domain" description="MaoC-like" evidence="2">
    <location>
        <begin position="13"/>
        <end position="116"/>
    </location>
</feature>